<gene>
    <name evidence="6" type="ORF">GCM10009550_38980</name>
</gene>
<dbReference type="InterPro" id="IPR036388">
    <property type="entry name" value="WH-like_DNA-bd_sf"/>
</dbReference>
<dbReference type="InterPro" id="IPR002577">
    <property type="entry name" value="HTH_HxlR"/>
</dbReference>
<dbReference type="Pfam" id="PF01638">
    <property type="entry name" value="HxlR"/>
    <property type="match status" value="2"/>
</dbReference>
<evidence type="ECO:0000256" key="1">
    <source>
        <dbReference type="ARBA" id="ARBA00023015"/>
    </source>
</evidence>
<dbReference type="Proteomes" id="UP001500665">
    <property type="component" value="Unassembled WGS sequence"/>
</dbReference>
<name>A0ABP4BW26_9ACTN</name>
<keyword evidence="3" id="KW-0804">Transcription</keyword>
<feature type="domain" description="HTH hxlR-type" evidence="5">
    <location>
        <begin position="168"/>
        <end position="268"/>
    </location>
</feature>
<dbReference type="InterPro" id="IPR036390">
    <property type="entry name" value="WH_DNA-bd_sf"/>
</dbReference>
<keyword evidence="1" id="KW-0805">Transcription regulation</keyword>
<dbReference type="PANTHER" id="PTHR33204:SF18">
    <property type="entry name" value="TRANSCRIPTIONAL REGULATORY PROTEIN"/>
    <property type="match status" value="1"/>
</dbReference>
<protein>
    <submittedName>
        <fullName evidence="6">Helix-turn-helix domain-containing protein</fullName>
    </submittedName>
</protein>
<dbReference type="PANTHER" id="PTHR33204">
    <property type="entry name" value="TRANSCRIPTIONAL REGULATOR, MARR FAMILY"/>
    <property type="match status" value="1"/>
</dbReference>
<evidence type="ECO:0000256" key="3">
    <source>
        <dbReference type="ARBA" id="ARBA00023163"/>
    </source>
</evidence>
<dbReference type="PROSITE" id="PS51118">
    <property type="entry name" value="HTH_HXLR"/>
    <property type="match status" value="2"/>
</dbReference>
<evidence type="ECO:0000259" key="5">
    <source>
        <dbReference type="PROSITE" id="PS51118"/>
    </source>
</evidence>
<feature type="compositionally biased region" description="Basic and acidic residues" evidence="4">
    <location>
        <begin position="155"/>
        <end position="164"/>
    </location>
</feature>
<keyword evidence="7" id="KW-1185">Reference proteome</keyword>
<feature type="region of interest" description="Disordered" evidence="4">
    <location>
        <begin position="148"/>
        <end position="167"/>
    </location>
</feature>
<keyword evidence="2" id="KW-0238">DNA-binding</keyword>
<comment type="caution">
    <text evidence="6">The sequence shown here is derived from an EMBL/GenBank/DDBJ whole genome shotgun (WGS) entry which is preliminary data.</text>
</comment>
<feature type="domain" description="HTH hxlR-type" evidence="5">
    <location>
        <begin position="7"/>
        <end position="104"/>
    </location>
</feature>
<evidence type="ECO:0000256" key="2">
    <source>
        <dbReference type="ARBA" id="ARBA00023125"/>
    </source>
</evidence>
<evidence type="ECO:0000313" key="7">
    <source>
        <dbReference type="Proteomes" id="UP001500665"/>
    </source>
</evidence>
<dbReference type="Gene3D" id="1.10.10.10">
    <property type="entry name" value="Winged helix-like DNA-binding domain superfamily/Winged helix DNA-binding domain"/>
    <property type="match status" value="2"/>
</dbReference>
<dbReference type="EMBL" id="BAAAHH010000015">
    <property type="protein sequence ID" value="GAA0954943.1"/>
    <property type="molecule type" value="Genomic_DNA"/>
</dbReference>
<dbReference type="SUPFAM" id="SSF46785">
    <property type="entry name" value="Winged helix' DNA-binding domain"/>
    <property type="match status" value="2"/>
</dbReference>
<organism evidence="6 7">
    <name type="scientific">Actinocorallia libanotica</name>
    <dbReference type="NCBI Taxonomy" id="46162"/>
    <lineage>
        <taxon>Bacteria</taxon>
        <taxon>Bacillati</taxon>
        <taxon>Actinomycetota</taxon>
        <taxon>Actinomycetes</taxon>
        <taxon>Streptosporangiales</taxon>
        <taxon>Thermomonosporaceae</taxon>
        <taxon>Actinocorallia</taxon>
    </lineage>
</organism>
<evidence type="ECO:0000313" key="6">
    <source>
        <dbReference type="EMBL" id="GAA0954943.1"/>
    </source>
</evidence>
<evidence type="ECO:0000256" key="4">
    <source>
        <dbReference type="SAM" id="MobiDB-lite"/>
    </source>
</evidence>
<reference evidence="7" key="1">
    <citation type="journal article" date="2019" name="Int. J. Syst. Evol. Microbiol.">
        <title>The Global Catalogue of Microorganisms (GCM) 10K type strain sequencing project: providing services to taxonomists for standard genome sequencing and annotation.</title>
        <authorList>
            <consortium name="The Broad Institute Genomics Platform"/>
            <consortium name="The Broad Institute Genome Sequencing Center for Infectious Disease"/>
            <person name="Wu L."/>
            <person name="Ma J."/>
        </authorList>
    </citation>
    <scope>NUCLEOTIDE SEQUENCE [LARGE SCALE GENOMIC DNA]</scope>
    <source>
        <strain evidence="7">JCM 10696</strain>
    </source>
</reference>
<accession>A0ABP4BW26</accession>
<proteinExistence type="predicted"/>
<sequence length="307" mass="34165">MPDGGPNPLSRAIGLLGDEWTLLLLRHALAGSTRYSDFNAQLPISNAVLTNRLDTMVCESLMERRVYQRNPVRSEYLLTVRGRSTWPLLVVIWAWERKWVPEHAYATPPMIHQVCGREMSPLYCCTACKEPVTAADLHTRWGPSGGWSRSVPEVTTRRRSDSRGGGKGPRFFYPDTMAVFGNRWSSAVVGAAFLGAHRFSDFQSLLGIPPSLLAERLASLCDRGILEQVEGEVRPAWKAYRLTGKGLGFFPVVAITVEWAQRWYTSPEGRVLDWTHAACGAPFIGTLACDRCRKPLTGSDIDLSTID</sequence>